<feature type="transmembrane region" description="Helical" evidence="1">
    <location>
        <begin position="27"/>
        <end position="42"/>
    </location>
</feature>
<protein>
    <submittedName>
        <fullName evidence="2">Uncharacterized protein</fullName>
    </submittedName>
</protein>
<reference evidence="2 3" key="1">
    <citation type="submission" date="2016-10" db="EMBL/GenBank/DDBJ databases">
        <authorList>
            <person name="de Groot N.N."/>
        </authorList>
    </citation>
    <scope>NUCLEOTIDE SEQUENCE [LARGE SCALE GENOMIC DNA]</scope>
    <source>
        <strain evidence="2 3">EP1-55-1</strain>
    </source>
</reference>
<evidence type="ECO:0000313" key="3">
    <source>
        <dbReference type="Proteomes" id="UP000199227"/>
    </source>
</evidence>
<gene>
    <name evidence="2" type="ORF">SAMN05216234_1015</name>
</gene>
<name>A0A1I5KNB7_9BACT</name>
<proteinExistence type="predicted"/>
<dbReference type="AlphaFoldDB" id="A0A1I5KNB7"/>
<keyword evidence="1" id="KW-1133">Transmembrane helix</keyword>
<dbReference type="EMBL" id="FOXB01000001">
    <property type="protein sequence ID" value="SFO86579.1"/>
    <property type="molecule type" value="Genomic_DNA"/>
</dbReference>
<keyword evidence="1" id="KW-0472">Membrane</keyword>
<dbReference type="Proteomes" id="UP000199227">
    <property type="component" value="Unassembled WGS sequence"/>
</dbReference>
<accession>A0A1I5KNB7</accession>
<dbReference type="STRING" id="223786.SAMN05216234_1015"/>
<evidence type="ECO:0000256" key="1">
    <source>
        <dbReference type="SAM" id="Phobius"/>
    </source>
</evidence>
<keyword evidence="1" id="KW-0812">Transmembrane</keyword>
<organism evidence="2 3">
    <name type="scientific">Hydrogenimonas thermophila</name>
    <dbReference type="NCBI Taxonomy" id="223786"/>
    <lineage>
        <taxon>Bacteria</taxon>
        <taxon>Pseudomonadati</taxon>
        <taxon>Campylobacterota</taxon>
        <taxon>Epsilonproteobacteria</taxon>
        <taxon>Campylobacterales</taxon>
        <taxon>Hydrogenimonadaceae</taxon>
        <taxon>Hydrogenimonas</taxon>
    </lineage>
</organism>
<sequence length="44" mass="5218">MLPTKMLIGFFLIYISIFFIDFRKNKALTVLLFLIGIFYSLKNI</sequence>
<evidence type="ECO:0000313" key="2">
    <source>
        <dbReference type="EMBL" id="SFO86579.1"/>
    </source>
</evidence>
<feature type="transmembrane region" description="Helical" evidence="1">
    <location>
        <begin position="6"/>
        <end position="22"/>
    </location>
</feature>
<keyword evidence="3" id="KW-1185">Reference proteome</keyword>